<evidence type="ECO:0000256" key="1">
    <source>
        <dbReference type="SAM" id="Coils"/>
    </source>
</evidence>
<dbReference type="AlphaFoldDB" id="A0AAV0TC63"/>
<gene>
    <name evidence="3" type="ORF">HBR001_LOCUS1613</name>
</gene>
<proteinExistence type="predicted"/>
<feature type="coiled-coil region" evidence="1">
    <location>
        <begin position="354"/>
        <end position="395"/>
    </location>
</feature>
<dbReference type="Proteomes" id="UP001162031">
    <property type="component" value="Unassembled WGS sequence"/>
</dbReference>
<comment type="caution">
    <text evidence="3">The sequence shown here is derived from an EMBL/GenBank/DDBJ whole genome shotgun (WGS) entry which is preliminary data.</text>
</comment>
<feature type="region of interest" description="Disordered" evidence="2">
    <location>
        <begin position="114"/>
        <end position="154"/>
    </location>
</feature>
<organism evidence="3 4">
    <name type="scientific">Hyaloperonospora brassicae</name>
    <name type="common">Brassica downy mildew</name>
    <name type="synonym">Peronospora brassicae</name>
    <dbReference type="NCBI Taxonomy" id="162125"/>
    <lineage>
        <taxon>Eukaryota</taxon>
        <taxon>Sar</taxon>
        <taxon>Stramenopiles</taxon>
        <taxon>Oomycota</taxon>
        <taxon>Peronosporomycetes</taxon>
        <taxon>Peronosporales</taxon>
        <taxon>Peronosporaceae</taxon>
        <taxon>Hyaloperonospora</taxon>
    </lineage>
</organism>
<keyword evidence="1" id="KW-0175">Coiled coil</keyword>
<evidence type="ECO:0000313" key="3">
    <source>
        <dbReference type="EMBL" id="CAI5716363.1"/>
    </source>
</evidence>
<reference evidence="3" key="1">
    <citation type="submission" date="2022-12" db="EMBL/GenBank/DDBJ databases">
        <authorList>
            <person name="Webb A."/>
        </authorList>
    </citation>
    <scope>NUCLEOTIDE SEQUENCE</scope>
    <source>
        <strain evidence="3">Hp1</strain>
    </source>
</reference>
<name>A0AAV0TC63_HYABA</name>
<dbReference type="EMBL" id="CANTFL010000155">
    <property type="protein sequence ID" value="CAI5716363.1"/>
    <property type="molecule type" value="Genomic_DNA"/>
</dbReference>
<sequence length="505" mass="57052">MASGPSSLWLERFYATFPTLREQQLEICRLYEATLDAQQTPRSSAFAREEEQKRHVHELQRELQEQDVQMLEAAETIEMLMRDVQVAREVARRAEKAQREAEADQMLRHVLQESDGEGSDAVAGQATDLETESAVDTEQRSAGRDKELEHEGRAVTEARERLSTLTSSQAVQETEQPVGIHVQRGAESVEQRTAGEMQQYRAMDGVRQELVAVLQAQVQALRLDKTSLDSAMVVCQRSIDKRIQVLEHDRQQIEAENCRLRAELARVLQSLNSLDVKLRALQAEDDRETATVQEKIEARLARAWAHQDQLARRVTNAEQKMALMASTAEVTGSRQLEEGQSQVVDEKQTLLVQLDEERRQSEGLRRSMSILQESMESALKELRDVEIELRAINSDLACGDAQHDTLAGLAKQVISDYTRFKQNGVCVEAFVASMQVEHLTSLMHAHLSRLRALRSPQEIYSTSTSIRYLPRSDSDESADDGWDTLDNHEAIAGVDLLRRETVQGD</sequence>
<feature type="coiled-coil region" evidence="1">
    <location>
        <begin position="49"/>
        <end position="104"/>
    </location>
</feature>
<keyword evidence="4" id="KW-1185">Reference proteome</keyword>
<protein>
    <submittedName>
        <fullName evidence="3">Uncharacterized protein</fullName>
    </submittedName>
</protein>
<evidence type="ECO:0000256" key="2">
    <source>
        <dbReference type="SAM" id="MobiDB-lite"/>
    </source>
</evidence>
<accession>A0AAV0TC63</accession>
<feature type="coiled-coil region" evidence="1">
    <location>
        <begin position="236"/>
        <end position="284"/>
    </location>
</feature>
<evidence type="ECO:0000313" key="4">
    <source>
        <dbReference type="Proteomes" id="UP001162031"/>
    </source>
</evidence>
<feature type="compositionally biased region" description="Basic and acidic residues" evidence="2">
    <location>
        <begin position="137"/>
        <end position="154"/>
    </location>
</feature>